<protein>
    <submittedName>
        <fullName evidence="2">Quinohemoprotein amine dehydrogenase subunit beta</fullName>
    </submittedName>
</protein>
<reference evidence="2 3" key="1">
    <citation type="submission" date="2017-06" db="EMBL/GenBank/DDBJ databases">
        <title>Draft genome of Pseudomonas nitroreducens DF05.</title>
        <authorList>
            <person name="Iyer R."/>
        </authorList>
    </citation>
    <scope>NUCLEOTIDE SEQUENCE [LARGE SCALE GENOMIC DNA]</scope>
    <source>
        <strain evidence="2 3">DF05</strain>
    </source>
</reference>
<evidence type="ECO:0000313" key="2">
    <source>
        <dbReference type="EMBL" id="OWP51478.1"/>
    </source>
</evidence>
<dbReference type="NCBIfam" id="TIGR03907">
    <property type="entry name" value="QH_beta"/>
    <property type="match status" value="1"/>
</dbReference>
<sequence length="377" mass="41424">MSRKAFAAALGGLSLACALPAVAADAGADTGKALESGHEYLISTNYPNNLHVIDMQTDKLFKTCTIPGAYGPGMTQLSPDRKTVYILSNHYADIYGIQLDDCKPVFHATLAQKPGENARAMFSMTVSHDGKEIYAIANPTLILAEHYEVQQPRLQVYSVADGMGAKPVRTFPAPRQLTIMQSGDDGTLYVAGPDIYKVDVKTGKFDVVIPSRNWKRPNYAPPDVLYVWNQQTYPRDFSLLYTTAKFKDAKQDMATAEFLYGFFNIDLATGKTETVDFGPVTEVYFSGIRSAKDRNIVYGVLNRLAKYDIKQQKLVKAANLDHSYYCLSTNKAGNKLYLTGTLNDVAIFDADSLERLGDLKLPGGDMAITTSQAFVAN</sequence>
<gene>
    <name evidence="2" type="primary">peaD</name>
    <name evidence="2" type="ORF">CEG18_09920</name>
</gene>
<dbReference type="InterPro" id="IPR023879">
    <property type="entry name" value="QH-AmDH_bsu"/>
</dbReference>
<dbReference type="InterPro" id="IPR011044">
    <property type="entry name" value="Quino_amine_DH_bsu"/>
</dbReference>
<proteinExistence type="predicted"/>
<dbReference type="PANTHER" id="PTHR47197:SF3">
    <property type="entry name" value="DIHYDRO-HEME D1 DEHYDROGENASE"/>
    <property type="match status" value="1"/>
</dbReference>
<feature type="chain" id="PRO_5012286599" evidence="1">
    <location>
        <begin position="24"/>
        <end position="377"/>
    </location>
</feature>
<feature type="signal peptide" evidence="1">
    <location>
        <begin position="1"/>
        <end position="23"/>
    </location>
</feature>
<dbReference type="Proteomes" id="UP000198145">
    <property type="component" value="Unassembled WGS sequence"/>
</dbReference>
<accession>A0A246FAW9</accession>
<dbReference type="STRING" id="46680.GCA_000807755_00182"/>
<organism evidence="2 3">
    <name type="scientific">Pseudomonas nitroreducens</name>
    <dbReference type="NCBI Taxonomy" id="46680"/>
    <lineage>
        <taxon>Bacteria</taxon>
        <taxon>Pseudomonadati</taxon>
        <taxon>Pseudomonadota</taxon>
        <taxon>Gammaproteobacteria</taxon>
        <taxon>Pseudomonadales</taxon>
        <taxon>Pseudomonadaceae</taxon>
        <taxon>Pseudomonas</taxon>
    </lineage>
</organism>
<dbReference type="PROSITE" id="PS51257">
    <property type="entry name" value="PROKAR_LIPOPROTEIN"/>
    <property type="match status" value="1"/>
</dbReference>
<dbReference type="InterPro" id="IPR015943">
    <property type="entry name" value="WD40/YVTN_repeat-like_dom_sf"/>
</dbReference>
<keyword evidence="1" id="KW-0732">Signal</keyword>
<dbReference type="SUPFAM" id="SSF50969">
    <property type="entry name" value="YVTN repeat-like/Quinoprotein amine dehydrogenase"/>
    <property type="match status" value="1"/>
</dbReference>
<dbReference type="eggNOG" id="COG3391">
    <property type="taxonomic scope" value="Bacteria"/>
</dbReference>
<comment type="caution">
    <text evidence="2">The sequence shown here is derived from an EMBL/GenBank/DDBJ whole genome shotgun (WGS) entry which is preliminary data.</text>
</comment>
<evidence type="ECO:0000313" key="3">
    <source>
        <dbReference type="Proteomes" id="UP000198145"/>
    </source>
</evidence>
<dbReference type="EMBL" id="NJBA01000003">
    <property type="protein sequence ID" value="OWP51478.1"/>
    <property type="molecule type" value="Genomic_DNA"/>
</dbReference>
<dbReference type="AlphaFoldDB" id="A0A246FAW9"/>
<dbReference type="PANTHER" id="PTHR47197">
    <property type="entry name" value="PROTEIN NIRF"/>
    <property type="match status" value="1"/>
</dbReference>
<dbReference type="RefSeq" id="WP_088417593.1">
    <property type="nucleotide sequence ID" value="NZ_NJBA01000003.1"/>
</dbReference>
<dbReference type="Gene3D" id="2.130.10.10">
    <property type="entry name" value="YVTN repeat-like/Quinoprotein amine dehydrogenase"/>
    <property type="match status" value="1"/>
</dbReference>
<name>A0A246FAW9_PSENT</name>
<dbReference type="InterPro" id="IPR051200">
    <property type="entry name" value="Host-pathogen_enzymatic-act"/>
</dbReference>
<evidence type="ECO:0000256" key="1">
    <source>
        <dbReference type="SAM" id="SignalP"/>
    </source>
</evidence>